<sequence length="90" mass="9706">VAFSIASLASVFGACLNRAAEKRTAVRVTLAVSSYPSPPTSSAVAQSPLHHNSSFCKSVKGSLRVRKATWEPTQRLTLLMLLLLMTITYV</sequence>
<proteinExistence type="evidence at transcript level"/>
<evidence type="ECO:0000313" key="1">
    <source>
        <dbReference type="EMBL" id="JAA64145.1"/>
    </source>
</evidence>
<name>L7MJL1_RHIPC</name>
<feature type="non-terminal residue" evidence="1">
    <location>
        <position position="1"/>
    </location>
</feature>
<reference evidence="1" key="1">
    <citation type="submission" date="2012-11" db="EMBL/GenBank/DDBJ databases">
        <authorList>
            <person name="Lucero-Rivera Y.E."/>
            <person name="Tovar-Ramirez D."/>
        </authorList>
    </citation>
    <scope>NUCLEOTIDE SEQUENCE</scope>
    <source>
        <tissue evidence="1">Salivary gland</tissue>
    </source>
</reference>
<organism evidence="1">
    <name type="scientific">Rhipicephalus pulchellus</name>
    <name type="common">Yellow backed tick</name>
    <name type="synonym">Dermacentor pulchellus</name>
    <dbReference type="NCBI Taxonomy" id="72859"/>
    <lineage>
        <taxon>Eukaryota</taxon>
        <taxon>Metazoa</taxon>
        <taxon>Ecdysozoa</taxon>
        <taxon>Arthropoda</taxon>
        <taxon>Chelicerata</taxon>
        <taxon>Arachnida</taxon>
        <taxon>Acari</taxon>
        <taxon>Parasitiformes</taxon>
        <taxon>Ixodida</taxon>
        <taxon>Ixodoidea</taxon>
        <taxon>Ixodidae</taxon>
        <taxon>Rhipicephalinae</taxon>
        <taxon>Rhipicephalus</taxon>
        <taxon>Rhipicephalus</taxon>
    </lineage>
</organism>
<dbReference type="EMBL" id="GACK01000889">
    <property type="protein sequence ID" value="JAA64145.1"/>
    <property type="molecule type" value="mRNA"/>
</dbReference>
<reference evidence="1" key="2">
    <citation type="journal article" date="2015" name="J. Proteomics">
        <title>Sexual differences in the sialomes of the zebra tick, Rhipicephalus pulchellus.</title>
        <authorList>
            <person name="Tan A.W."/>
            <person name="Francischetti I.M."/>
            <person name="Slovak M."/>
            <person name="Kini R.M."/>
            <person name="Ribeiro J.M."/>
        </authorList>
    </citation>
    <scope>NUCLEOTIDE SEQUENCE</scope>
    <source>
        <tissue evidence="1">Salivary gland</tissue>
    </source>
</reference>
<accession>L7MJL1</accession>
<protein>
    <submittedName>
        <fullName evidence="1">Uncharacterized protein</fullName>
    </submittedName>
</protein>
<dbReference type="AlphaFoldDB" id="L7MJL1"/>